<dbReference type="EMBL" id="PDKK01000003">
    <property type="protein sequence ID" value="RXK06902.1"/>
    <property type="molecule type" value="Genomic_DNA"/>
</dbReference>
<keyword evidence="3" id="KW-1185">Reference proteome</keyword>
<evidence type="ECO:0000313" key="3">
    <source>
        <dbReference type="Proteomes" id="UP000289758"/>
    </source>
</evidence>
<protein>
    <submittedName>
        <fullName evidence="2">HlyD family secretion protein</fullName>
    </submittedName>
</protein>
<keyword evidence="1" id="KW-0175">Coiled coil</keyword>
<reference evidence="2 3" key="1">
    <citation type="submission" date="2017-10" db="EMBL/GenBank/DDBJ databases">
        <title>Genomics of the genus Arcobacter.</title>
        <authorList>
            <person name="Perez-Cataluna A."/>
            <person name="Figueras M.J."/>
        </authorList>
    </citation>
    <scope>NUCLEOTIDE SEQUENCE [LARGE SCALE GENOMIC DNA]</scope>
    <source>
        <strain evidence="2 3">CECT 8441</strain>
    </source>
</reference>
<dbReference type="AlphaFoldDB" id="A0A4Q1AQA8"/>
<name>A0A4Q1AQA8_9BACT</name>
<accession>A0A4Q1AQA8</accession>
<dbReference type="RefSeq" id="WP_129086788.1">
    <property type="nucleotide sequence ID" value="NZ_CP053836.1"/>
</dbReference>
<dbReference type="OrthoDB" id="5343727at2"/>
<evidence type="ECO:0000313" key="2">
    <source>
        <dbReference type="EMBL" id="RXK06902.1"/>
    </source>
</evidence>
<evidence type="ECO:0000256" key="1">
    <source>
        <dbReference type="SAM" id="Coils"/>
    </source>
</evidence>
<organism evidence="2 3">
    <name type="scientific">Halarcobacter ebronensis</name>
    <dbReference type="NCBI Taxonomy" id="1462615"/>
    <lineage>
        <taxon>Bacteria</taxon>
        <taxon>Pseudomonadati</taxon>
        <taxon>Campylobacterota</taxon>
        <taxon>Epsilonproteobacteria</taxon>
        <taxon>Campylobacterales</taxon>
        <taxon>Arcobacteraceae</taxon>
        <taxon>Halarcobacter</taxon>
    </lineage>
</organism>
<dbReference type="Proteomes" id="UP000289758">
    <property type="component" value="Unassembled WGS sequence"/>
</dbReference>
<gene>
    <name evidence="2" type="ORF">CRV07_05600</name>
</gene>
<sequence length="235" mass="27104">MKYLLLVFLSLNCLFANEFYAKLEPIESYEIKAAVSGKVIYANRDIEGKKANNSTIVELDSYVNKIDLEQSLNKLKAIEEMIELQNRNYQRLLKITSKSGYEKDNQKINVINQEVNKADMLINIANLKDSIKNKKLVEKNFYIYNIAVNEGDYVTAGTLLYEAKDLSKGKLEIYVPILDIDDIKNKTIYLDGEKTNLKIEKIFDVADSQHISSYKVKIVLNNPKKFSRLIKIEFK</sequence>
<comment type="caution">
    <text evidence="2">The sequence shown here is derived from an EMBL/GenBank/DDBJ whole genome shotgun (WGS) entry which is preliminary data.</text>
</comment>
<feature type="coiled-coil region" evidence="1">
    <location>
        <begin position="68"/>
        <end position="95"/>
    </location>
</feature>
<proteinExistence type="predicted"/>